<organism evidence="2 3">
    <name type="scientific">Helicobacter bilis</name>
    <dbReference type="NCBI Taxonomy" id="37372"/>
    <lineage>
        <taxon>Bacteria</taxon>
        <taxon>Pseudomonadati</taxon>
        <taxon>Campylobacterota</taxon>
        <taxon>Epsilonproteobacteria</taxon>
        <taxon>Campylobacterales</taxon>
        <taxon>Helicobacteraceae</taxon>
        <taxon>Helicobacter</taxon>
    </lineage>
</organism>
<reference evidence="2 3" key="1">
    <citation type="submission" date="2017-02" db="EMBL/GenBank/DDBJ databases">
        <title>Whole genome sequencing of Helicobacter bilis strain AAQJH.</title>
        <authorList>
            <person name="Conlan S."/>
            <person name="Thomas P.J."/>
            <person name="Mullikin J."/>
            <person name="Palmore T.N."/>
            <person name="Frank K.M."/>
            <person name="Segre J.A."/>
        </authorList>
    </citation>
    <scope>NUCLEOTIDE SEQUENCE [LARGE SCALE GENOMIC DNA]</scope>
    <source>
        <strain evidence="2 3">AAQJH</strain>
    </source>
</reference>
<dbReference type="InterPro" id="IPR036206">
    <property type="entry name" value="ThiamineP_synth_sf"/>
</dbReference>
<dbReference type="Gene3D" id="3.20.20.70">
    <property type="entry name" value="Aldolase class I"/>
    <property type="match status" value="1"/>
</dbReference>
<dbReference type="GO" id="GO:0009228">
    <property type="term" value="P:thiamine biosynthetic process"/>
    <property type="evidence" value="ECO:0007669"/>
    <property type="project" value="UniProtKB-KW"/>
</dbReference>
<dbReference type="Proteomes" id="UP000188298">
    <property type="component" value="Chromosome"/>
</dbReference>
<dbReference type="InterPro" id="IPR013785">
    <property type="entry name" value="Aldolase_TIM"/>
</dbReference>
<dbReference type="AlphaFoldDB" id="A0A1Q2LFW8"/>
<dbReference type="KEGG" id="hbl:XJ32_03495"/>
<protein>
    <recommendedName>
        <fullName evidence="1">Thiamine phosphate synthase/TenI domain-containing protein</fullName>
    </recommendedName>
</protein>
<dbReference type="Pfam" id="PF02581">
    <property type="entry name" value="TMP-TENI"/>
    <property type="match status" value="1"/>
</dbReference>
<dbReference type="InterPro" id="IPR022998">
    <property type="entry name" value="ThiamineP_synth_TenI"/>
</dbReference>
<dbReference type="EMBL" id="CP019645">
    <property type="protein sequence ID" value="AQQ59310.1"/>
    <property type="molecule type" value="Genomic_DNA"/>
</dbReference>
<gene>
    <name evidence="2" type="ORF">XJ32_03495</name>
</gene>
<evidence type="ECO:0000259" key="1">
    <source>
        <dbReference type="Pfam" id="PF02581"/>
    </source>
</evidence>
<accession>A0A1Q2LFW8</accession>
<name>A0A1Q2LFW8_9HELI</name>
<proteinExistence type="predicted"/>
<sequence>MLSYLILSPAYYADDTLYTKLQYAYAMLESKTMKLDFIAFRYDNNDILSANEYHKLFETYRFCQTHNIALLLNLSIYKLETLILLWLHGFNLGIHFKESDISLLRENICKDLKQSHALIYSLQDNMSLHEKVKILYSTLSRTSIAKSLKLLCNMESFSYFLTPFNHAVNTYENLSQENRLDKRFYPIFVSTHHLKDLSKVLSLGANYATISPIFYDKGNKALGLPYLQNLPLHVKERAFALGGINSDLRVHEIKSCGVAGFASISYFLR</sequence>
<dbReference type="SUPFAM" id="SSF51391">
    <property type="entry name" value="Thiamin phosphate synthase"/>
    <property type="match status" value="1"/>
</dbReference>
<feature type="domain" description="Thiamine phosphate synthase/TenI" evidence="1">
    <location>
        <begin position="188"/>
        <end position="265"/>
    </location>
</feature>
<evidence type="ECO:0000313" key="3">
    <source>
        <dbReference type="Proteomes" id="UP000188298"/>
    </source>
</evidence>
<evidence type="ECO:0000313" key="2">
    <source>
        <dbReference type="EMBL" id="AQQ59310.1"/>
    </source>
</evidence>
<dbReference type="RefSeq" id="WP_077388371.1">
    <property type="nucleotide sequence ID" value="NZ_CP019645.1"/>
</dbReference>